<dbReference type="SUPFAM" id="SSF88874">
    <property type="entry name" value="Receptor-binding domain of short tail fibre protein gp12"/>
    <property type="match status" value="1"/>
</dbReference>
<accession>A0A212I3J9</accession>
<evidence type="ECO:0000313" key="2">
    <source>
        <dbReference type="EMBL" id="SBV61178.1"/>
    </source>
</evidence>
<dbReference type="AlphaFoldDB" id="A0A212I3J9"/>
<evidence type="ECO:0000259" key="1">
    <source>
        <dbReference type="PROSITE" id="PS51688"/>
    </source>
</evidence>
<dbReference type="EMBL" id="FLUB01000003">
    <property type="protein sequence ID" value="SBV61178.1"/>
    <property type="molecule type" value="Genomic_DNA"/>
</dbReference>
<proteinExistence type="predicted"/>
<reference evidence="2" key="1">
    <citation type="submission" date="2016-04" db="EMBL/GenBank/DDBJ databases">
        <authorList>
            <person name="Evans L.H."/>
            <person name="Alamgir A."/>
            <person name="Owens N."/>
            <person name="Weber N.D."/>
            <person name="Virtaneva K."/>
            <person name="Barbian K."/>
            <person name="Babar A."/>
            <person name="Rosenke K."/>
        </authorList>
    </citation>
    <scope>NUCLEOTIDE SEQUENCE</scope>
    <source>
        <strain evidence="2">92-3</strain>
    </source>
</reference>
<sequence length="490" mass="52198">MFGGGGGVGPTLNGVQNFGVGLSTLWTSRAFIPAWAVVADGQLLNRVDWPELWAHAQMHTPIDDADWLADKTKRGNYSSGDGSTTFRVPDMNGVQDGSVRGLYARGDGGGFYAPGTVFENGTPDATGKLNMRDFIDSSGGHFLNTVSAAQPGVWYPPYFGTYSGVIRGFVGAAENTAATSVTVQEFSLSRANAAFGRSALEVRGNGFAGVWIIRASGGFVAANTSWSVINGDSSRPATGVTDDGGLVRSQYKIGGAVEAECAIGVRAVIGGVYSTRITTTNATTGISYTFSFSEKGELAATSGHVDFLSDGIGVNSSGSVSRFRFHDLNQVARVRLSYEESSSFFYVHRYTASGALGYSVQFPGSAGTIALQGTSGIAFKHDVTDADVSEAVNRIDALRMVNFIYNDDEQARVRFGIIAEEAEKVAPQYIKHNPEVYEVFDADGNKTGESTRDRPSVDNNPIVMDLLGYVKFLSQQVKDLKAEIEALKGQ</sequence>
<protein>
    <recommendedName>
        <fullName evidence="1">Peptidase S74 domain-containing protein</fullName>
    </recommendedName>
</protein>
<feature type="domain" description="Peptidase S74" evidence="1">
    <location>
        <begin position="375"/>
        <end position="484"/>
    </location>
</feature>
<organism evidence="2">
    <name type="scientific">uncultured Citrobacter sp</name>
    <dbReference type="NCBI Taxonomy" id="200446"/>
    <lineage>
        <taxon>Bacteria</taxon>
        <taxon>Pseudomonadati</taxon>
        <taxon>Pseudomonadota</taxon>
        <taxon>Gammaproteobacteria</taxon>
        <taxon>Enterobacterales</taxon>
        <taxon>Enterobacteriaceae</taxon>
        <taxon>Citrobacter</taxon>
        <taxon>environmental samples</taxon>
    </lineage>
</organism>
<dbReference type="Pfam" id="PF13884">
    <property type="entry name" value="Peptidase_S74"/>
    <property type="match status" value="1"/>
</dbReference>
<dbReference type="InterPro" id="IPR030392">
    <property type="entry name" value="S74_ICA"/>
</dbReference>
<dbReference type="PROSITE" id="PS51688">
    <property type="entry name" value="ICA"/>
    <property type="match status" value="1"/>
</dbReference>
<gene>
    <name evidence="2" type="ORF">KM92CIT3_110008</name>
</gene>
<name>A0A212I3J9_9ENTR</name>